<accession>A0A8T9CIY0</accession>
<protein>
    <recommendedName>
        <fullName evidence="3">DUF4048 domain-containing protein</fullName>
    </recommendedName>
</protein>
<evidence type="ECO:0000259" key="3">
    <source>
        <dbReference type="Pfam" id="PF13257"/>
    </source>
</evidence>
<feature type="compositionally biased region" description="Polar residues" evidence="2">
    <location>
        <begin position="344"/>
        <end position="370"/>
    </location>
</feature>
<feature type="compositionally biased region" description="Polar residues" evidence="2">
    <location>
        <begin position="429"/>
        <end position="444"/>
    </location>
</feature>
<keyword evidence="5" id="KW-1185">Reference proteome</keyword>
<dbReference type="OrthoDB" id="4097086at2759"/>
<dbReference type="Pfam" id="PF13257">
    <property type="entry name" value="DUF4048"/>
    <property type="match status" value="1"/>
</dbReference>
<feature type="compositionally biased region" description="Polar residues" evidence="2">
    <location>
        <begin position="79"/>
        <end position="98"/>
    </location>
</feature>
<feature type="region of interest" description="Disordered" evidence="2">
    <location>
        <begin position="1"/>
        <end position="118"/>
    </location>
</feature>
<proteinExistence type="predicted"/>
<evidence type="ECO:0000256" key="2">
    <source>
        <dbReference type="SAM" id="MobiDB-lite"/>
    </source>
</evidence>
<dbReference type="InterPro" id="IPR025122">
    <property type="entry name" value="DUF4048"/>
</dbReference>
<dbReference type="EMBL" id="QGMK01000026">
    <property type="protein sequence ID" value="TVY85156.1"/>
    <property type="molecule type" value="Genomic_DNA"/>
</dbReference>
<dbReference type="AlphaFoldDB" id="A0A8T9CIY0"/>
<feature type="region of interest" description="Disordered" evidence="2">
    <location>
        <begin position="310"/>
        <end position="526"/>
    </location>
</feature>
<feature type="compositionally biased region" description="Polar residues" evidence="2">
    <location>
        <begin position="310"/>
        <end position="325"/>
    </location>
</feature>
<evidence type="ECO:0000313" key="5">
    <source>
        <dbReference type="Proteomes" id="UP000469558"/>
    </source>
</evidence>
<sequence>MEGHKRRSSIDPASVESILTSGVSSQAAASPSPHVGNSPNRAYFAMAPPPPPASNHTRALSYNPRRPNRLSLSFPIATGRNSNDSTRPTPTSSNATSFPPTPSEALPAPSPNDPNGFLNALACQERRVLELKEELQKAEADLTKLKRQWAVHEAHKKKAEIRHVEQLQPLQTVASGSNEDGTMVTRQSAELDRRKALLSNINTKESRRKVITGGHTRTLSLLSPERSNFTRPFPPVRESSSESQSSFPRGTTMPDTSQGITRVGSHRARPLSYHGGLTHGAKQVAEDVRAGLWAFVEDLRQATVGDEAVNGTTINRASTENNSNGPVRKGSRSSLLGTDKGRSQKGSSNSQTQSPRAPSPRTWDSLTVGNNALLDSAGSLWPDTNQSQAATKALTPAKKSRTLSLAAPALDDDDDWSNWDSPTPKSPRWSGSTTISEDPSTPSHGSIDDRSVKIVGQSSNERSTPSRREELQWPALDQLTPGNIKRTVSTIMQEWEKSLTPPPGDRQNPLDDEDSNQVKEAMLMSR</sequence>
<comment type="caution">
    <text evidence="4">The sequence shown here is derived from an EMBL/GenBank/DDBJ whole genome shotgun (WGS) entry which is preliminary data.</text>
</comment>
<keyword evidence="1" id="KW-0175">Coiled coil</keyword>
<evidence type="ECO:0000313" key="4">
    <source>
        <dbReference type="EMBL" id="TVY85156.1"/>
    </source>
</evidence>
<feature type="compositionally biased region" description="Polar residues" evidence="2">
    <location>
        <begin position="17"/>
        <end position="40"/>
    </location>
</feature>
<name>A0A8T9CIY0_9HELO</name>
<feature type="region of interest" description="Disordered" evidence="2">
    <location>
        <begin position="225"/>
        <end position="274"/>
    </location>
</feature>
<reference evidence="4 5" key="1">
    <citation type="submission" date="2018-05" db="EMBL/GenBank/DDBJ databases">
        <title>Genome sequencing and assembly of the regulated plant pathogen Lachnellula willkommii and related sister species for the development of diagnostic species identification markers.</title>
        <authorList>
            <person name="Giroux E."/>
            <person name="Bilodeau G."/>
        </authorList>
    </citation>
    <scope>NUCLEOTIDE SEQUENCE [LARGE SCALE GENOMIC DNA]</scope>
    <source>
        <strain evidence="4 5">CBS 268.59</strain>
    </source>
</reference>
<feature type="coiled-coil region" evidence="1">
    <location>
        <begin position="121"/>
        <end position="148"/>
    </location>
</feature>
<dbReference type="Proteomes" id="UP000469558">
    <property type="component" value="Unassembled WGS sequence"/>
</dbReference>
<evidence type="ECO:0000256" key="1">
    <source>
        <dbReference type="SAM" id="Coils"/>
    </source>
</evidence>
<organism evidence="4 5">
    <name type="scientific">Lachnellula suecica</name>
    <dbReference type="NCBI Taxonomy" id="602035"/>
    <lineage>
        <taxon>Eukaryota</taxon>
        <taxon>Fungi</taxon>
        <taxon>Dikarya</taxon>
        <taxon>Ascomycota</taxon>
        <taxon>Pezizomycotina</taxon>
        <taxon>Leotiomycetes</taxon>
        <taxon>Helotiales</taxon>
        <taxon>Lachnaceae</taxon>
        <taxon>Lachnellula</taxon>
    </lineage>
</organism>
<feature type="domain" description="DUF4048" evidence="3">
    <location>
        <begin position="215"/>
        <end position="427"/>
    </location>
</feature>
<gene>
    <name evidence="4" type="ORF">LSUE1_G000664</name>
</gene>
<feature type="compositionally biased region" description="Polar residues" evidence="2">
    <location>
        <begin position="247"/>
        <end position="260"/>
    </location>
</feature>